<evidence type="ECO:0000313" key="6">
    <source>
        <dbReference type="EMBL" id="GAG55534.1"/>
    </source>
</evidence>
<evidence type="ECO:0000259" key="5">
    <source>
        <dbReference type="PROSITE" id="PS51379"/>
    </source>
</evidence>
<keyword evidence="4" id="KW-0411">Iron-sulfur</keyword>
<dbReference type="InterPro" id="IPR050157">
    <property type="entry name" value="PSI_iron-sulfur_center"/>
</dbReference>
<gene>
    <name evidence="6" type="ORF">S01H4_09321</name>
</gene>
<evidence type="ECO:0000256" key="4">
    <source>
        <dbReference type="ARBA" id="ARBA00023014"/>
    </source>
</evidence>
<dbReference type="PANTHER" id="PTHR24960">
    <property type="entry name" value="PHOTOSYSTEM I IRON-SULFUR CENTER-RELATED"/>
    <property type="match status" value="1"/>
</dbReference>
<evidence type="ECO:0000256" key="3">
    <source>
        <dbReference type="ARBA" id="ARBA00023004"/>
    </source>
</evidence>
<dbReference type="InterPro" id="IPR017896">
    <property type="entry name" value="4Fe4S_Fe-S-bd"/>
</dbReference>
<keyword evidence="1" id="KW-0004">4Fe-4S</keyword>
<proteinExistence type="predicted"/>
<dbReference type="NCBIfam" id="NF038196">
    <property type="entry name" value="ferrodoxin_EFR1"/>
    <property type="match status" value="1"/>
</dbReference>
<dbReference type="Gene3D" id="3.40.50.360">
    <property type="match status" value="1"/>
</dbReference>
<dbReference type="AlphaFoldDB" id="X0YHP5"/>
<dbReference type="Pfam" id="PF13237">
    <property type="entry name" value="Fer4_10"/>
    <property type="match status" value="1"/>
</dbReference>
<dbReference type="PROSITE" id="PS00198">
    <property type="entry name" value="4FE4S_FER_1"/>
    <property type="match status" value="2"/>
</dbReference>
<dbReference type="PROSITE" id="PS51379">
    <property type="entry name" value="4FE4S_FER_2"/>
    <property type="match status" value="2"/>
</dbReference>
<evidence type="ECO:0000256" key="1">
    <source>
        <dbReference type="ARBA" id="ARBA00022485"/>
    </source>
</evidence>
<dbReference type="InterPro" id="IPR017900">
    <property type="entry name" value="4Fe4S_Fe_S_CS"/>
</dbReference>
<protein>
    <recommendedName>
        <fullName evidence="5">4Fe-4S ferredoxin-type domain-containing protein</fullName>
    </recommendedName>
</protein>
<dbReference type="InterPro" id="IPR047964">
    <property type="entry name" value="EFR1-like"/>
</dbReference>
<dbReference type="SUPFAM" id="SSF52218">
    <property type="entry name" value="Flavoproteins"/>
    <property type="match status" value="1"/>
</dbReference>
<sequence length="268" mass="30287">MKIDKCKCVFFSPTGTTKTVVNEIANAIGIKEKESIDFTKLAVRNQNQIPFENNELAIIGVPVYSDRIPVLAEEFIQDLKAEETLSVVVVVYGNREYGDALIELKNTCEKVGFRTLAGGVFIGEHTISSEKKPIAHGRPDEEDLRVAYNFGKKIKEKLELIENLNKICSLSVPGNPKYKKRQWMPKTTPKTNKKLCTLCTKCIAVCPTGAITKDGSIIKTDKTKCIVCYACIKTCPVEAREMKNILFKLVSKKLYRTYKERKEPEMYF</sequence>
<dbReference type="EMBL" id="BART01003344">
    <property type="protein sequence ID" value="GAG55534.1"/>
    <property type="molecule type" value="Genomic_DNA"/>
</dbReference>
<dbReference type="Gene3D" id="3.30.70.20">
    <property type="match status" value="2"/>
</dbReference>
<evidence type="ECO:0000256" key="2">
    <source>
        <dbReference type="ARBA" id="ARBA00022723"/>
    </source>
</evidence>
<dbReference type="GO" id="GO:0046872">
    <property type="term" value="F:metal ion binding"/>
    <property type="evidence" value="ECO:0007669"/>
    <property type="project" value="UniProtKB-KW"/>
</dbReference>
<reference evidence="6" key="1">
    <citation type="journal article" date="2014" name="Front. Microbiol.">
        <title>High frequency of phylogenetically diverse reductive dehalogenase-homologous genes in deep subseafloor sedimentary metagenomes.</title>
        <authorList>
            <person name="Kawai M."/>
            <person name="Futagami T."/>
            <person name="Toyoda A."/>
            <person name="Takaki Y."/>
            <person name="Nishi S."/>
            <person name="Hori S."/>
            <person name="Arai W."/>
            <person name="Tsubouchi T."/>
            <person name="Morono Y."/>
            <person name="Uchiyama I."/>
            <person name="Ito T."/>
            <person name="Fujiyama A."/>
            <person name="Inagaki F."/>
            <person name="Takami H."/>
        </authorList>
    </citation>
    <scope>NUCLEOTIDE SEQUENCE</scope>
    <source>
        <strain evidence="6">Expedition CK06-06</strain>
    </source>
</reference>
<feature type="domain" description="4Fe-4S ferredoxin-type" evidence="5">
    <location>
        <begin position="218"/>
        <end position="245"/>
    </location>
</feature>
<keyword evidence="3" id="KW-0408">Iron</keyword>
<dbReference type="GO" id="GO:0051539">
    <property type="term" value="F:4 iron, 4 sulfur cluster binding"/>
    <property type="evidence" value="ECO:0007669"/>
    <property type="project" value="UniProtKB-KW"/>
</dbReference>
<dbReference type="SUPFAM" id="SSF54862">
    <property type="entry name" value="4Fe-4S ferredoxins"/>
    <property type="match status" value="1"/>
</dbReference>
<keyword evidence="2" id="KW-0479">Metal-binding</keyword>
<comment type="caution">
    <text evidence="6">The sequence shown here is derived from an EMBL/GenBank/DDBJ whole genome shotgun (WGS) entry which is preliminary data.</text>
</comment>
<dbReference type="PANTHER" id="PTHR24960:SF80">
    <property type="entry name" value="FERREDOXIN"/>
    <property type="match status" value="1"/>
</dbReference>
<name>X0YHP5_9ZZZZ</name>
<feature type="domain" description="4Fe-4S ferredoxin-type" evidence="5">
    <location>
        <begin position="187"/>
        <end position="216"/>
    </location>
</feature>
<dbReference type="InterPro" id="IPR029039">
    <property type="entry name" value="Flavoprotein-like_sf"/>
</dbReference>
<organism evidence="6">
    <name type="scientific">marine sediment metagenome</name>
    <dbReference type="NCBI Taxonomy" id="412755"/>
    <lineage>
        <taxon>unclassified sequences</taxon>
        <taxon>metagenomes</taxon>
        <taxon>ecological metagenomes</taxon>
    </lineage>
</organism>
<accession>X0YHP5</accession>